<dbReference type="RefSeq" id="WP_184819943.1">
    <property type="nucleotide sequence ID" value="NZ_JACHMM010000001.1"/>
</dbReference>
<dbReference type="InterPro" id="IPR036390">
    <property type="entry name" value="WH_DNA-bd_sf"/>
</dbReference>
<dbReference type="Proteomes" id="UP000542813">
    <property type="component" value="Unassembled WGS sequence"/>
</dbReference>
<proteinExistence type="predicted"/>
<reference evidence="2 3" key="1">
    <citation type="submission" date="2020-08" db="EMBL/GenBank/DDBJ databases">
        <title>Sequencing the genomes of 1000 actinobacteria strains.</title>
        <authorList>
            <person name="Klenk H.-P."/>
        </authorList>
    </citation>
    <scope>NUCLEOTIDE SEQUENCE [LARGE SCALE GENOMIC DNA]</scope>
    <source>
        <strain evidence="2 3">DSM 102122</strain>
    </source>
</reference>
<dbReference type="Pfam" id="PF01978">
    <property type="entry name" value="TrmB"/>
    <property type="match status" value="1"/>
</dbReference>
<evidence type="ECO:0000313" key="3">
    <source>
        <dbReference type="Proteomes" id="UP000542813"/>
    </source>
</evidence>
<gene>
    <name evidence="2" type="ORF">HD601_001047</name>
</gene>
<dbReference type="InterPro" id="IPR051797">
    <property type="entry name" value="TrmB-like"/>
</dbReference>
<feature type="domain" description="HTH luxR-type" evidence="1">
    <location>
        <begin position="267"/>
        <end position="316"/>
    </location>
</feature>
<evidence type="ECO:0000313" key="2">
    <source>
        <dbReference type="EMBL" id="MBB5786472.1"/>
    </source>
</evidence>
<comment type="caution">
    <text evidence="2">The sequence shown here is derived from an EMBL/GenBank/DDBJ whole genome shotgun (WGS) entry which is preliminary data.</text>
</comment>
<protein>
    <submittedName>
        <fullName evidence="2">Sugar-specific transcriptional regulator TrmB</fullName>
    </submittedName>
</protein>
<organism evidence="2 3">
    <name type="scientific">Jiangella mangrovi</name>
    <dbReference type="NCBI Taxonomy" id="1524084"/>
    <lineage>
        <taxon>Bacteria</taxon>
        <taxon>Bacillati</taxon>
        <taxon>Actinomycetota</taxon>
        <taxon>Actinomycetes</taxon>
        <taxon>Jiangellales</taxon>
        <taxon>Jiangellaceae</taxon>
        <taxon>Jiangella</taxon>
    </lineage>
</organism>
<dbReference type="AlphaFoldDB" id="A0A7W9GMK6"/>
<dbReference type="SUPFAM" id="SSF46894">
    <property type="entry name" value="C-terminal effector domain of the bipartite response regulators"/>
    <property type="match status" value="1"/>
</dbReference>
<accession>A0A7W9GMK6</accession>
<dbReference type="SUPFAM" id="SSF46785">
    <property type="entry name" value="Winged helix' DNA-binding domain"/>
    <property type="match status" value="1"/>
</dbReference>
<dbReference type="GO" id="GO:0006355">
    <property type="term" value="P:regulation of DNA-templated transcription"/>
    <property type="evidence" value="ECO:0007669"/>
    <property type="project" value="InterPro"/>
</dbReference>
<dbReference type="InterPro" id="IPR000792">
    <property type="entry name" value="Tscrpt_reg_LuxR_C"/>
</dbReference>
<dbReference type="EMBL" id="JACHMM010000001">
    <property type="protein sequence ID" value="MBB5786472.1"/>
    <property type="molecule type" value="Genomic_DNA"/>
</dbReference>
<dbReference type="Gene3D" id="1.10.10.10">
    <property type="entry name" value="Winged helix-like DNA-binding domain superfamily/Winged helix DNA-binding domain"/>
    <property type="match status" value="2"/>
</dbReference>
<dbReference type="GO" id="GO:0003677">
    <property type="term" value="F:DNA binding"/>
    <property type="evidence" value="ECO:0007669"/>
    <property type="project" value="InterPro"/>
</dbReference>
<dbReference type="PANTHER" id="PTHR34293">
    <property type="entry name" value="HTH-TYPE TRANSCRIPTIONAL REGULATOR TRMBL2"/>
    <property type="match status" value="1"/>
</dbReference>
<dbReference type="InterPro" id="IPR002831">
    <property type="entry name" value="Tscrpt_reg_TrmB_N"/>
</dbReference>
<name>A0A7W9GMK6_9ACTN</name>
<evidence type="ECO:0000259" key="1">
    <source>
        <dbReference type="SMART" id="SM00421"/>
    </source>
</evidence>
<sequence>MLQALGVTPLDEEVYRTLLRYPGSTSEDLADLAGHAASTLRRSVRRLEELGLVTRLAGTPVRLLPARPDVAVDVLVAQRQQELALARESARGLLQEMSAEHVHESGDLIEIVRGRPAVAHRFMQMEQTVTRELLVLDRPPYAQTLDQPNDREYELLARGVRCRGIYAPEGLERPGRLDELRRLVDAGEEARTSPVVPLKMAIADGEVAILPLSFEQSAEQALVVHASTLVDALVSLFEVLWDLALPLAGLEGTGQQTGAGEADAAVAALVPLLVAGLGDQAIARQLGVSPRTLSRQLAVLMETLGARTRFQAGVLAVARGLTGPGSG</sequence>
<dbReference type="InterPro" id="IPR016032">
    <property type="entry name" value="Sig_transdc_resp-reg_C-effctor"/>
</dbReference>
<dbReference type="SMART" id="SM00421">
    <property type="entry name" value="HTH_LUXR"/>
    <property type="match status" value="1"/>
</dbReference>
<dbReference type="PANTHER" id="PTHR34293:SF1">
    <property type="entry name" value="HTH-TYPE TRANSCRIPTIONAL REGULATOR TRMBL2"/>
    <property type="match status" value="1"/>
</dbReference>
<dbReference type="InterPro" id="IPR036388">
    <property type="entry name" value="WH-like_DNA-bd_sf"/>
</dbReference>
<keyword evidence="3" id="KW-1185">Reference proteome</keyword>
<dbReference type="SUPFAM" id="SSF56024">
    <property type="entry name" value="Phospholipase D/nuclease"/>
    <property type="match status" value="1"/>
</dbReference>